<accession>A0ABP0FN38</accession>
<dbReference type="SUPFAM" id="SSF64546">
    <property type="entry name" value="Satiety factor CART (cocaine and amphetamine regulated transcript)"/>
    <property type="match status" value="1"/>
</dbReference>
<proteinExistence type="predicted"/>
<evidence type="ECO:0008006" key="4">
    <source>
        <dbReference type="Google" id="ProtNLM"/>
    </source>
</evidence>
<evidence type="ECO:0000313" key="3">
    <source>
        <dbReference type="Proteomes" id="UP001642483"/>
    </source>
</evidence>
<dbReference type="EMBL" id="CAWYQH010000068">
    <property type="protein sequence ID" value="CAK8679909.1"/>
    <property type="molecule type" value="Genomic_DNA"/>
</dbReference>
<comment type="caution">
    <text evidence="2">The sequence shown here is derived from an EMBL/GenBank/DDBJ whole genome shotgun (WGS) entry which is preliminary data.</text>
</comment>
<evidence type="ECO:0000313" key="2">
    <source>
        <dbReference type="EMBL" id="CAK8679909.1"/>
    </source>
</evidence>
<feature type="signal peptide" evidence="1">
    <location>
        <begin position="1"/>
        <end position="24"/>
    </location>
</feature>
<evidence type="ECO:0000256" key="1">
    <source>
        <dbReference type="SAM" id="SignalP"/>
    </source>
</evidence>
<organism evidence="2 3">
    <name type="scientific">Clavelina lepadiformis</name>
    <name type="common">Light-bulb sea squirt</name>
    <name type="synonym">Ascidia lepadiformis</name>
    <dbReference type="NCBI Taxonomy" id="159417"/>
    <lineage>
        <taxon>Eukaryota</taxon>
        <taxon>Metazoa</taxon>
        <taxon>Chordata</taxon>
        <taxon>Tunicata</taxon>
        <taxon>Ascidiacea</taxon>
        <taxon>Aplousobranchia</taxon>
        <taxon>Clavelinidae</taxon>
        <taxon>Clavelina</taxon>
    </lineage>
</organism>
<protein>
    <recommendedName>
        <fullName evidence="4">Cocaine- and amphetamine-regulated transcript protein</fullName>
    </recommendedName>
</protein>
<sequence length="123" mass="14262">MISSPAVNCGVWFLFIGVICFADALTYDENPVNLIERLQMEDQEDNSYLNKDVVLLLWQLEQNGIQQDDEAVPASKRHFMEMELPYCQQGANCIKRRGWRSWQYCHCNGGASCRGNRYFSRCL</sequence>
<keyword evidence="1" id="KW-0732">Signal</keyword>
<dbReference type="InterPro" id="IPR036722">
    <property type="entry name" value="CART_C_sf"/>
</dbReference>
<name>A0ABP0FN38_CLALP</name>
<keyword evidence="3" id="KW-1185">Reference proteome</keyword>
<reference evidence="2 3" key="1">
    <citation type="submission" date="2024-02" db="EMBL/GenBank/DDBJ databases">
        <authorList>
            <person name="Daric V."/>
            <person name="Darras S."/>
        </authorList>
    </citation>
    <scope>NUCLEOTIDE SEQUENCE [LARGE SCALE GENOMIC DNA]</scope>
</reference>
<feature type="chain" id="PRO_5047043080" description="Cocaine- and amphetamine-regulated transcript protein" evidence="1">
    <location>
        <begin position="25"/>
        <end position="123"/>
    </location>
</feature>
<dbReference type="Proteomes" id="UP001642483">
    <property type="component" value="Unassembled WGS sequence"/>
</dbReference>
<gene>
    <name evidence="2" type="ORF">CVLEPA_LOCUS10153</name>
</gene>